<keyword evidence="7" id="KW-0833">Ubl conjugation pathway</keyword>
<protein>
    <recommendedName>
        <fullName evidence="3">RING-type E3 ubiquitin transferase</fullName>
        <ecNumber evidence="3">2.3.2.27</ecNumber>
    </recommendedName>
</protein>
<dbReference type="EMBL" id="JAGGNH010000003">
    <property type="protein sequence ID" value="KAJ0979455.1"/>
    <property type="molecule type" value="Genomic_DNA"/>
</dbReference>
<dbReference type="GO" id="GO:0008270">
    <property type="term" value="F:zinc ion binding"/>
    <property type="evidence" value="ECO:0007669"/>
    <property type="project" value="UniProtKB-KW"/>
</dbReference>
<dbReference type="SMART" id="SM00184">
    <property type="entry name" value="RING"/>
    <property type="match status" value="1"/>
</dbReference>
<evidence type="ECO:0000256" key="6">
    <source>
        <dbReference type="ARBA" id="ARBA00022771"/>
    </source>
</evidence>
<name>A0A9D5HJZ5_9LILI</name>
<evidence type="ECO:0000256" key="10">
    <source>
        <dbReference type="SAM" id="Phobius"/>
    </source>
</evidence>
<dbReference type="PANTHER" id="PTHR46913:SF22">
    <property type="entry name" value="RING-TYPE E3 UBIQUITIN TRANSFERASE"/>
    <property type="match status" value="1"/>
</dbReference>
<dbReference type="GO" id="GO:0061630">
    <property type="term" value="F:ubiquitin protein ligase activity"/>
    <property type="evidence" value="ECO:0007669"/>
    <property type="project" value="UniProtKB-EC"/>
</dbReference>
<evidence type="ECO:0000259" key="11">
    <source>
        <dbReference type="PROSITE" id="PS50089"/>
    </source>
</evidence>
<evidence type="ECO:0000256" key="1">
    <source>
        <dbReference type="ARBA" id="ARBA00000900"/>
    </source>
</evidence>
<dbReference type="GO" id="GO:0016567">
    <property type="term" value="P:protein ubiquitination"/>
    <property type="evidence" value="ECO:0007669"/>
    <property type="project" value="InterPro"/>
</dbReference>
<keyword evidence="10" id="KW-0472">Membrane</keyword>
<dbReference type="EC" id="2.3.2.27" evidence="3"/>
<evidence type="ECO:0000256" key="3">
    <source>
        <dbReference type="ARBA" id="ARBA00012483"/>
    </source>
</evidence>
<comment type="catalytic activity">
    <reaction evidence="1">
        <text>S-ubiquitinyl-[E2 ubiquitin-conjugating enzyme]-L-cysteine + [acceptor protein]-L-lysine = [E2 ubiquitin-conjugating enzyme]-L-cysteine + N(6)-ubiquitinyl-[acceptor protein]-L-lysine.</text>
        <dbReference type="EC" id="2.3.2.27"/>
    </reaction>
</comment>
<dbReference type="Gene3D" id="3.30.40.10">
    <property type="entry name" value="Zinc/RING finger domain, C3HC4 (zinc finger)"/>
    <property type="match status" value="1"/>
</dbReference>
<dbReference type="Proteomes" id="UP001085076">
    <property type="component" value="Miscellaneous, Linkage group lg03"/>
</dbReference>
<dbReference type="Pfam" id="PF13639">
    <property type="entry name" value="zf-RING_2"/>
    <property type="match status" value="1"/>
</dbReference>
<evidence type="ECO:0000256" key="4">
    <source>
        <dbReference type="ARBA" id="ARBA00022679"/>
    </source>
</evidence>
<evidence type="ECO:0000256" key="9">
    <source>
        <dbReference type="PROSITE-ProRule" id="PRU00175"/>
    </source>
</evidence>
<proteinExistence type="predicted"/>
<feature type="domain" description="RING-type" evidence="11">
    <location>
        <begin position="98"/>
        <end position="140"/>
    </location>
</feature>
<evidence type="ECO:0000256" key="2">
    <source>
        <dbReference type="ARBA" id="ARBA00004906"/>
    </source>
</evidence>
<accession>A0A9D5HJZ5</accession>
<dbReference type="OrthoDB" id="8062037at2759"/>
<evidence type="ECO:0000313" key="13">
    <source>
        <dbReference type="Proteomes" id="UP001085076"/>
    </source>
</evidence>
<dbReference type="InterPro" id="IPR001841">
    <property type="entry name" value="Znf_RING"/>
</dbReference>
<keyword evidence="6 9" id="KW-0863">Zinc-finger</keyword>
<feature type="transmembrane region" description="Helical" evidence="10">
    <location>
        <begin position="20"/>
        <end position="51"/>
    </location>
</feature>
<comment type="caution">
    <text evidence="12">The sequence shown here is derived from an EMBL/GenBank/DDBJ whole genome shotgun (WGS) entry which is preliminary data.</text>
</comment>
<evidence type="ECO:0000313" key="12">
    <source>
        <dbReference type="EMBL" id="KAJ0979455.1"/>
    </source>
</evidence>
<keyword evidence="4" id="KW-0808">Transferase</keyword>
<reference evidence="12" key="1">
    <citation type="submission" date="2021-03" db="EMBL/GenBank/DDBJ databases">
        <authorList>
            <person name="Li Z."/>
            <person name="Yang C."/>
        </authorList>
    </citation>
    <scope>NUCLEOTIDE SEQUENCE</scope>
    <source>
        <strain evidence="12">Dzin_1.0</strain>
        <tissue evidence="12">Leaf</tissue>
    </source>
</reference>
<dbReference type="InterPro" id="IPR044600">
    <property type="entry name" value="ATL1/ATL16-like"/>
</dbReference>
<comment type="pathway">
    <text evidence="2">Protein modification; protein ubiquitination.</text>
</comment>
<sequence>MASPSAPAPPPQRGSQDTEYYYFFVAIAAIAVMLLVSNIIAVGCCSPSRVLNSIRSRVRRRNATASGLRHGRDHQGLIPLCKYRKGEGKDQQQAEIECSVCLSEFVEGEEVRHLPQCKHSFHAPCIDMWLYSHSNCPLCRADVFSSASQRECQSGGVSRPRMLPMEPSDRASVIVAFM</sequence>
<keyword evidence="10" id="KW-0812">Transmembrane</keyword>
<organism evidence="12 13">
    <name type="scientific">Dioscorea zingiberensis</name>
    <dbReference type="NCBI Taxonomy" id="325984"/>
    <lineage>
        <taxon>Eukaryota</taxon>
        <taxon>Viridiplantae</taxon>
        <taxon>Streptophyta</taxon>
        <taxon>Embryophyta</taxon>
        <taxon>Tracheophyta</taxon>
        <taxon>Spermatophyta</taxon>
        <taxon>Magnoliopsida</taxon>
        <taxon>Liliopsida</taxon>
        <taxon>Dioscoreales</taxon>
        <taxon>Dioscoreaceae</taxon>
        <taxon>Dioscorea</taxon>
    </lineage>
</organism>
<evidence type="ECO:0000256" key="5">
    <source>
        <dbReference type="ARBA" id="ARBA00022723"/>
    </source>
</evidence>
<keyword evidence="8" id="KW-0862">Zinc</keyword>
<gene>
    <name evidence="12" type="ORF">J5N97_014929</name>
</gene>
<dbReference type="InterPro" id="IPR013083">
    <property type="entry name" value="Znf_RING/FYVE/PHD"/>
</dbReference>
<keyword evidence="13" id="KW-1185">Reference proteome</keyword>
<reference evidence="12" key="2">
    <citation type="journal article" date="2022" name="Hortic Res">
        <title>The genome of Dioscorea zingiberensis sheds light on the biosynthesis, origin and evolution of the medicinally important diosgenin saponins.</title>
        <authorList>
            <person name="Li Y."/>
            <person name="Tan C."/>
            <person name="Li Z."/>
            <person name="Guo J."/>
            <person name="Li S."/>
            <person name="Chen X."/>
            <person name="Wang C."/>
            <person name="Dai X."/>
            <person name="Yang H."/>
            <person name="Song W."/>
            <person name="Hou L."/>
            <person name="Xu J."/>
            <person name="Tong Z."/>
            <person name="Xu A."/>
            <person name="Yuan X."/>
            <person name="Wang W."/>
            <person name="Yang Q."/>
            <person name="Chen L."/>
            <person name="Sun Z."/>
            <person name="Wang K."/>
            <person name="Pan B."/>
            <person name="Chen J."/>
            <person name="Bao Y."/>
            <person name="Liu F."/>
            <person name="Qi X."/>
            <person name="Gang D.R."/>
            <person name="Wen J."/>
            <person name="Li J."/>
        </authorList>
    </citation>
    <scope>NUCLEOTIDE SEQUENCE</scope>
    <source>
        <strain evidence="12">Dzin_1.0</strain>
    </source>
</reference>
<keyword evidence="5" id="KW-0479">Metal-binding</keyword>
<dbReference type="PROSITE" id="PS50089">
    <property type="entry name" value="ZF_RING_2"/>
    <property type="match status" value="1"/>
</dbReference>
<dbReference type="CDD" id="cd16461">
    <property type="entry name" value="RING-H2_EL5-like"/>
    <property type="match status" value="1"/>
</dbReference>
<dbReference type="PANTHER" id="PTHR46913">
    <property type="entry name" value="RING-H2 FINGER PROTEIN ATL16"/>
    <property type="match status" value="1"/>
</dbReference>
<evidence type="ECO:0000256" key="8">
    <source>
        <dbReference type="ARBA" id="ARBA00022833"/>
    </source>
</evidence>
<dbReference type="SUPFAM" id="SSF57850">
    <property type="entry name" value="RING/U-box"/>
    <property type="match status" value="1"/>
</dbReference>
<keyword evidence="10" id="KW-1133">Transmembrane helix</keyword>
<evidence type="ECO:0000256" key="7">
    <source>
        <dbReference type="ARBA" id="ARBA00022786"/>
    </source>
</evidence>
<dbReference type="AlphaFoldDB" id="A0A9D5HJZ5"/>
<dbReference type="SMART" id="SM01197">
    <property type="entry name" value="FANCL_C"/>
    <property type="match status" value="1"/>
</dbReference>